<feature type="active site" description="Proton acceptor" evidence="3">
    <location>
        <position position="354"/>
    </location>
</feature>
<reference evidence="5" key="1">
    <citation type="journal article" date="2020" name="Stud. Mycol.">
        <title>101 Dothideomycetes genomes: a test case for predicting lifestyles and emergence of pathogens.</title>
        <authorList>
            <person name="Haridas S."/>
            <person name="Albert R."/>
            <person name="Binder M."/>
            <person name="Bloem J."/>
            <person name="Labutti K."/>
            <person name="Salamov A."/>
            <person name="Andreopoulos B."/>
            <person name="Baker S."/>
            <person name="Barry K."/>
            <person name="Bills G."/>
            <person name="Bluhm B."/>
            <person name="Cannon C."/>
            <person name="Castanera R."/>
            <person name="Culley D."/>
            <person name="Daum C."/>
            <person name="Ezra D."/>
            <person name="Gonzalez J."/>
            <person name="Henrissat B."/>
            <person name="Kuo A."/>
            <person name="Liang C."/>
            <person name="Lipzen A."/>
            <person name="Lutzoni F."/>
            <person name="Magnuson J."/>
            <person name="Mondo S."/>
            <person name="Nolan M."/>
            <person name="Ohm R."/>
            <person name="Pangilinan J."/>
            <person name="Park H.-J."/>
            <person name="Ramirez L."/>
            <person name="Alfaro M."/>
            <person name="Sun H."/>
            <person name="Tritt A."/>
            <person name="Yoshinaga Y."/>
            <person name="Zwiers L.-H."/>
            <person name="Turgeon B."/>
            <person name="Goodwin S."/>
            <person name="Spatafora J."/>
            <person name="Crous P."/>
            <person name="Grigoriev I."/>
        </authorList>
    </citation>
    <scope>NUCLEOTIDE SEQUENCE</scope>
    <source>
        <strain evidence="5">CBS 125425</strain>
    </source>
</reference>
<dbReference type="InterPro" id="IPR029058">
    <property type="entry name" value="AB_hydrolase_fold"/>
</dbReference>
<name>A0A9P4R5F2_9PLEO</name>
<dbReference type="PANTHER" id="PTHR21661">
    <property type="entry name" value="EPOXIDE HYDROLASE 1-RELATED"/>
    <property type="match status" value="1"/>
</dbReference>
<dbReference type="InterPro" id="IPR010497">
    <property type="entry name" value="Epoxide_hydro_N"/>
</dbReference>
<dbReference type="InterPro" id="IPR016292">
    <property type="entry name" value="Epoxide_hydrolase"/>
</dbReference>
<feature type="domain" description="Epoxide hydrolase N-terminal" evidence="4">
    <location>
        <begin position="10"/>
        <end position="117"/>
    </location>
</feature>
<dbReference type="GO" id="GO:0097176">
    <property type="term" value="P:epoxide metabolic process"/>
    <property type="evidence" value="ECO:0007669"/>
    <property type="project" value="TreeGrafter"/>
</dbReference>
<keyword evidence="6" id="KW-1185">Reference proteome</keyword>
<protein>
    <submittedName>
        <fullName evidence="5">Epoxide hydrolase-like protein</fullName>
    </submittedName>
</protein>
<dbReference type="OrthoDB" id="7130006at2759"/>
<evidence type="ECO:0000259" key="4">
    <source>
        <dbReference type="Pfam" id="PF06441"/>
    </source>
</evidence>
<dbReference type="GO" id="GO:0004301">
    <property type="term" value="F:epoxide hydrolase activity"/>
    <property type="evidence" value="ECO:0007669"/>
    <property type="project" value="TreeGrafter"/>
</dbReference>
<comment type="similarity">
    <text evidence="1">Belongs to the peptidase S33 family.</text>
</comment>
<dbReference type="Pfam" id="PF06441">
    <property type="entry name" value="EHN"/>
    <property type="match status" value="1"/>
</dbReference>
<dbReference type="Gene3D" id="3.40.50.1820">
    <property type="entry name" value="alpha/beta hydrolase"/>
    <property type="match status" value="1"/>
</dbReference>
<sequence length="387" mass="44099">MSYSPPTSAKPFTLNISENDFSEFKQLLKLSKIGPVTWEGVQDDRRFGLTHKWITETKDYWLNKYDWRAQEKHINSFPNYTMEIEGIDVHFIGMFSEKKDATPIVFMHGWPGSFIEFLPMAGLIREKYSPADQPYHVIIASLPGYTLSAGLPTDKDWKMEDTARVVDKLMKNLDFDKYIAQGGDVGAFVATILNAGYDACVATHHNFLRAPIPDASELTTLEQNSVERAMKWHATGRAYGQEHGSRPSTIGLVLSSNPLALLAWIGEKFLEWTDEDPPLDAILTNISLYWFTQGFPRSIYPYRQLFDPNRPEPPFLSKPTGYSFFQYELLPGIKKGLEKACNLVTYKQHERGGHFAALERPKELLEDVEEFVGIVWKKTSGTLDSRL</sequence>
<evidence type="ECO:0000256" key="3">
    <source>
        <dbReference type="PIRSR" id="PIRSR001112-1"/>
    </source>
</evidence>
<comment type="caution">
    <text evidence="5">The sequence shown here is derived from an EMBL/GenBank/DDBJ whole genome shotgun (WGS) entry which is preliminary data.</text>
</comment>
<evidence type="ECO:0000256" key="1">
    <source>
        <dbReference type="ARBA" id="ARBA00010088"/>
    </source>
</evidence>
<dbReference type="InterPro" id="IPR000639">
    <property type="entry name" value="Epox_hydrolase-like"/>
</dbReference>
<gene>
    <name evidence="5" type="ORF">EJ04DRAFT_129835</name>
</gene>
<evidence type="ECO:0000256" key="2">
    <source>
        <dbReference type="ARBA" id="ARBA00022801"/>
    </source>
</evidence>
<dbReference type="PIRSF" id="PIRSF001112">
    <property type="entry name" value="Epoxide_hydrolase"/>
    <property type="match status" value="1"/>
</dbReference>
<accession>A0A9P4R5F2</accession>
<dbReference type="EMBL" id="ML996118">
    <property type="protein sequence ID" value="KAF2737153.1"/>
    <property type="molecule type" value="Genomic_DNA"/>
</dbReference>
<feature type="active site" description="Nucleophile" evidence="3">
    <location>
        <position position="184"/>
    </location>
</feature>
<dbReference type="Proteomes" id="UP000799444">
    <property type="component" value="Unassembled WGS sequence"/>
</dbReference>
<organism evidence="5 6">
    <name type="scientific">Polyplosphaeria fusca</name>
    <dbReference type="NCBI Taxonomy" id="682080"/>
    <lineage>
        <taxon>Eukaryota</taxon>
        <taxon>Fungi</taxon>
        <taxon>Dikarya</taxon>
        <taxon>Ascomycota</taxon>
        <taxon>Pezizomycotina</taxon>
        <taxon>Dothideomycetes</taxon>
        <taxon>Pleosporomycetidae</taxon>
        <taxon>Pleosporales</taxon>
        <taxon>Tetraplosphaeriaceae</taxon>
        <taxon>Polyplosphaeria</taxon>
    </lineage>
</organism>
<dbReference type="SUPFAM" id="SSF53474">
    <property type="entry name" value="alpha/beta-Hydrolases"/>
    <property type="match status" value="1"/>
</dbReference>
<evidence type="ECO:0000313" key="6">
    <source>
        <dbReference type="Proteomes" id="UP000799444"/>
    </source>
</evidence>
<proteinExistence type="inferred from homology"/>
<dbReference type="PANTHER" id="PTHR21661:SF39">
    <property type="entry name" value="HYDROLASE, PUTATIVE (AFU_ORTHOLOGUE AFUA_3G08960)-RELATED"/>
    <property type="match status" value="1"/>
</dbReference>
<dbReference type="PRINTS" id="PR00412">
    <property type="entry name" value="EPOXHYDRLASE"/>
</dbReference>
<dbReference type="AlphaFoldDB" id="A0A9P4R5F2"/>
<keyword evidence="2 5" id="KW-0378">Hydrolase</keyword>
<evidence type="ECO:0000313" key="5">
    <source>
        <dbReference type="EMBL" id="KAF2737153.1"/>
    </source>
</evidence>
<feature type="active site" description="Proton donor" evidence="3">
    <location>
        <position position="302"/>
    </location>
</feature>